<accession>A0A5J4X737</accession>
<comment type="caution">
    <text evidence="2">The sequence shown here is derived from an EMBL/GenBank/DDBJ whole genome shotgun (WGS) entry which is preliminary data.</text>
</comment>
<dbReference type="Proteomes" id="UP000324800">
    <property type="component" value="Unassembled WGS sequence"/>
</dbReference>
<feature type="compositionally biased region" description="Basic residues" evidence="1">
    <location>
        <begin position="282"/>
        <end position="293"/>
    </location>
</feature>
<organism evidence="2 3">
    <name type="scientific">Streblomastix strix</name>
    <dbReference type="NCBI Taxonomy" id="222440"/>
    <lineage>
        <taxon>Eukaryota</taxon>
        <taxon>Metamonada</taxon>
        <taxon>Preaxostyla</taxon>
        <taxon>Oxymonadida</taxon>
        <taxon>Streblomastigidae</taxon>
        <taxon>Streblomastix</taxon>
    </lineage>
</organism>
<feature type="region of interest" description="Disordered" evidence="1">
    <location>
        <begin position="264"/>
        <end position="293"/>
    </location>
</feature>
<reference evidence="2 3" key="1">
    <citation type="submission" date="2019-03" db="EMBL/GenBank/DDBJ databases">
        <title>Single cell metagenomics reveals metabolic interactions within the superorganism composed of flagellate Streblomastix strix and complex community of Bacteroidetes bacteria on its surface.</title>
        <authorList>
            <person name="Treitli S.C."/>
            <person name="Kolisko M."/>
            <person name="Husnik F."/>
            <person name="Keeling P."/>
            <person name="Hampl V."/>
        </authorList>
    </citation>
    <scope>NUCLEOTIDE SEQUENCE [LARGE SCALE GENOMIC DNA]</scope>
    <source>
        <strain evidence="2">ST1C</strain>
    </source>
</reference>
<proteinExistence type="predicted"/>
<dbReference type="EMBL" id="SNRW01000251">
    <property type="protein sequence ID" value="KAA6402339.1"/>
    <property type="molecule type" value="Genomic_DNA"/>
</dbReference>
<name>A0A5J4X737_9EUKA</name>
<evidence type="ECO:0000313" key="2">
    <source>
        <dbReference type="EMBL" id="KAA6402339.1"/>
    </source>
</evidence>
<sequence length="293" mass="35472">MEQQVQKQLFFDECLETIPLAQSLSLSLTQTITHIRILSLQILQWIRALGGRKIKREMVIHYDIASSLLSLTLLIQTLKQEKRDGIARRRELFKEEEWGKMRNFRQQIAKEKKQFWRRLQKLWEYERYEFNEGADEAENKEIRKKNHRVMKKIAKNKKKYENMSEEQIEAEKERIIRKLDAKIVQKRIKTDERDKIYGRYISMVKKQQKESQIFSNSEVDDEIEAEMREKEERTNNMIVNKKKKIAYKAKNAIVSISMTTERKEMPIETKRESKYSQMSYRKSVKFRNRRTKP</sequence>
<evidence type="ECO:0000313" key="3">
    <source>
        <dbReference type="Proteomes" id="UP000324800"/>
    </source>
</evidence>
<evidence type="ECO:0000256" key="1">
    <source>
        <dbReference type="SAM" id="MobiDB-lite"/>
    </source>
</evidence>
<feature type="compositionally biased region" description="Basic and acidic residues" evidence="1">
    <location>
        <begin position="264"/>
        <end position="274"/>
    </location>
</feature>
<gene>
    <name evidence="2" type="ORF">EZS28_002131</name>
</gene>
<protein>
    <submittedName>
        <fullName evidence="2">Uncharacterized protein</fullName>
    </submittedName>
</protein>
<dbReference type="AlphaFoldDB" id="A0A5J4X737"/>